<dbReference type="InterPro" id="IPR002559">
    <property type="entry name" value="Transposase_11"/>
</dbReference>
<dbReference type="InterPro" id="IPR012337">
    <property type="entry name" value="RNaseH-like_sf"/>
</dbReference>
<dbReference type="EMBL" id="JACSDI010000012">
    <property type="protein sequence ID" value="MCG9965274.1"/>
    <property type="molecule type" value="Genomic_DNA"/>
</dbReference>
<feature type="domain" description="Transposase IS4-like" evidence="1">
    <location>
        <begin position="13"/>
        <end position="73"/>
    </location>
</feature>
<dbReference type="Proteomes" id="UP000829384">
    <property type="component" value="Unassembled WGS sequence"/>
</dbReference>
<name>A0ABS9QY54_9GAMM</name>
<accession>A0ABS9QY54</accession>
<keyword evidence="3" id="KW-1185">Reference proteome</keyword>
<dbReference type="PANTHER" id="PTHR37529:SF1">
    <property type="entry name" value="TRANSPOSASE INSG FOR INSERTION SEQUENCE ELEMENT IS4-RELATED"/>
    <property type="match status" value="1"/>
</dbReference>
<organism evidence="2 3">
    <name type="scientific">Shewanella cutis</name>
    <dbReference type="NCBI Taxonomy" id="2766780"/>
    <lineage>
        <taxon>Bacteria</taxon>
        <taxon>Pseudomonadati</taxon>
        <taxon>Pseudomonadota</taxon>
        <taxon>Gammaproteobacteria</taxon>
        <taxon>Alteromonadales</taxon>
        <taxon>Shewanellaceae</taxon>
        <taxon>Shewanella</taxon>
    </lineage>
</organism>
<proteinExistence type="predicted"/>
<gene>
    <name evidence="2" type="ORF">H9J30_15320</name>
</gene>
<evidence type="ECO:0000259" key="1">
    <source>
        <dbReference type="Pfam" id="PF01609"/>
    </source>
</evidence>
<sequence>MTSKRHIQGVLSSLTDTSVYPAQDILDVYFERWEIENSYAELKHQMLEDSILLRSQSVDGVYQEIWGVLLAYNTNHIKYLISSEPHRHLNPRRIDEEMVIPF</sequence>
<comment type="caution">
    <text evidence="2">The sequence shown here is derived from an EMBL/GenBank/DDBJ whole genome shotgun (WGS) entry which is preliminary data.</text>
</comment>
<dbReference type="SUPFAM" id="SSF53098">
    <property type="entry name" value="Ribonuclease H-like"/>
    <property type="match status" value="1"/>
</dbReference>
<evidence type="ECO:0000313" key="2">
    <source>
        <dbReference type="EMBL" id="MCG9965274.1"/>
    </source>
</evidence>
<protein>
    <submittedName>
        <fullName evidence="2">Transposase</fullName>
    </submittedName>
</protein>
<dbReference type="RefSeq" id="WP_345796063.1">
    <property type="nucleotide sequence ID" value="NZ_JACSDI010000012.1"/>
</dbReference>
<dbReference type="Pfam" id="PF01609">
    <property type="entry name" value="DDE_Tnp_1"/>
    <property type="match status" value="1"/>
</dbReference>
<evidence type="ECO:0000313" key="3">
    <source>
        <dbReference type="Proteomes" id="UP000829384"/>
    </source>
</evidence>
<dbReference type="PANTHER" id="PTHR37529">
    <property type="entry name" value="TRANSPOSASE INSG FOR INSERTION SEQUENCE ELEMENT IS4-RELATED"/>
    <property type="match status" value="1"/>
</dbReference>
<reference evidence="2 3" key="1">
    <citation type="submission" date="2020-08" db="EMBL/GenBank/DDBJ databases">
        <title>Whole genome sequence of Shewanella sp strain PS-2.</title>
        <authorList>
            <person name="Das S.K."/>
        </authorList>
    </citation>
    <scope>NUCLEOTIDE SEQUENCE [LARGE SCALE GENOMIC DNA]</scope>
    <source>
        <strain evidence="2 3">PS-2</strain>
    </source>
</reference>